<gene>
    <name evidence="2" type="ORF">NSK_007808</name>
</gene>
<sequence length="135" mass="14651">MAAPTPTAIATHIEETHVIPSAITEVWPVIKGMKMETWWNLVDKATPDSPGTGLALGSTYTLHFKDGTQWGIVIVEASELHKFVSFEIISSNPSISVSSALHTLTCKVGRREEGREGGMERRPRQPSGSSFSCAN</sequence>
<accession>A0A4D9CTI2</accession>
<proteinExistence type="predicted"/>
<organism evidence="2 3">
    <name type="scientific">Nannochloropsis salina CCMP1776</name>
    <dbReference type="NCBI Taxonomy" id="1027361"/>
    <lineage>
        <taxon>Eukaryota</taxon>
        <taxon>Sar</taxon>
        <taxon>Stramenopiles</taxon>
        <taxon>Ochrophyta</taxon>
        <taxon>Eustigmatophyceae</taxon>
        <taxon>Eustigmatales</taxon>
        <taxon>Monodopsidaceae</taxon>
        <taxon>Microchloropsis</taxon>
        <taxon>Microchloropsis salina</taxon>
    </lineage>
</organism>
<dbReference type="OrthoDB" id="10255646at2759"/>
<reference evidence="2 3" key="1">
    <citation type="submission" date="2019-01" db="EMBL/GenBank/DDBJ databases">
        <title>Nuclear Genome Assembly of the Microalgal Biofuel strain Nannochloropsis salina CCMP1776.</title>
        <authorList>
            <person name="Hovde B."/>
        </authorList>
    </citation>
    <scope>NUCLEOTIDE SEQUENCE [LARGE SCALE GENOMIC DNA]</scope>
    <source>
        <strain evidence="2 3">CCMP1776</strain>
    </source>
</reference>
<evidence type="ECO:0000313" key="2">
    <source>
        <dbReference type="EMBL" id="TFJ80853.1"/>
    </source>
</evidence>
<comment type="caution">
    <text evidence="2">The sequence shown here is derived from an EMBL/GenBank/DDBJ whole genome shotgun (WGS) entry which is preliminary data.</text>
</comment>
<dbReference type="AlphaFoldDB" id="A0A4D9CTI2"/>
<feature type="compositionally biased region" description="Basic and acidic residues" evidence="1">
    <location>
        <begin position="109"/>
        <end position="123"/>
    </location>
</feature>
<dbReference type="Proteomes" id="UP000355283">
    <property type="component" value="Unassembled WGS sequence"/>
</dbReference>
<dbReference type="InterPro" id="IPR023393">
    <property type="entry name" value="START-like_dom_sf"/>
</dbReference>
<evidence type="ECO:0000313" key="3">
    <source>
        <dbReference type="Proteomes" id="UP000355283"/>
    </source>
</evidence>
<dbReference type="EMBL" id="SDOX01000153">
    <property type="protein sequence ID" value="TFJ80853.1"/>
    <property type="molecule type" value="Genomic_DNA"/>
</dbReference>
<dbReference type="Gene3D" id="3.30.530.20">
    <property type="match status" value="1"/>
</dbReference>
<feature type="region of interest" description="Disordered" evidence="1">
    <location>
        <begin position="108"/>
        <end position="135"/>
    </location>
</feature>
<evidence type="ECO:0000256" key="1">
    <source>
        <dbReference type="SAM" id="MobiDB-lite"/>
    </source>
</evidence>
<feature type="compositionally biased region" description="Polar residues" evidence="1">
    <location>
        <begin position="126"/>
        <end position="135"/>
    </location>
</feature>
<keyword evidence="3" id="KW-1185">Reference proteome</keyword>
<protein>
    <submittedName>
        <fullName evidence="2">Uncharacterized protein</fullName>
    </submittedName>
</protein>
<name>A0A4D9CTI2_9STRA</name>
<dbReference type="SUPFAM" id="SSF55961">
    <property type="entry name" value="Bet v1-like"/>
    <property type="match status" value="1"/>
</dbReference>